<dbReference type="AlphaFoldDB" id="A0A2Z3HH30"/>
<accession>A0A2Z3HH30</accession>
<reference evidence="1 2" key="1">
    <citation type="submission" date="2018-01" db="EMBL/GenBank/DDBJ databases">
        <title>G. obscuriglobus.</title>
        <authorList>
            <person name="Franke J."/>
            <person name="Blomberg W."/>
            <person name="Selmecki A."/>
        </authorList>
    </citation>
    <scope>NUCLEOTIDE SEQUENCE [LARGE SCALE GENOMIC DNA]</scope>
    <source>
        <strain evidence="1 2">DSM 5831</strain>
    </source>
</reference>
<sequence length="78" mass="9043">MEDDMATRLKLYTPEPEETVCTTEPDVRVRLGDLLPVMAMAQRMNFIWLKDFLDDEVVVSTDLYEVMQAFRSNRPTSA</sequence>
<dbReference type="KEGG" id="gog:C1280_31715"/>
<dbReference type="Proteomes" id="UP000245802">
    <property type="component" value="Chromosome"/>
</dbReference>
<evidence type="ECO:0000313" key="1">
    <source>
        <dbReference type="EMBL" id="AWM41104.1"/>
    </source>
</evidence>
<evidence type="ECO:0000313" key="2">
    <source>
        <dbReference type="Proteomes" id="UP000245802"/>
    </source>
</evidence>
<protein>
    <submittedName>
        <fullName evidence="1">Uncharacterized protein</fullName>
    </submittedName>
</protein>
<proteinExistence type="predicted"/>
<gene>
    <name evidence="1" type="ORF">C1280_31715</name>
</gene>
<keyword evidence="2" id="KW-1185">Reference proteome</keyword>
<name>A0A2Z3HH30_9BACT</name>
<dbReference type="EMBL" id="CP025958">
    <property type="protein sequence ID" value="AWM41104.1"/>
    <property type="molecule type" value="Genomic_DNA"/>
</dbReference>
<organism evidence="1 2">
    <name type="scientific">Gemmata obscuriglobus</name>
    <dbReference type="NCBI Taxonomy" id="114"/>
    <lineage>
        <taxon>Bacteria</taxon>
        <taxon>Pseudomonadati</taxon>
        <taxon>Planctomycetota</taxon>
        <taxon>Planctomycetia</taxon>
        <taxon>Gemmatales</taxon>
        <taxon>Gemmataceae</taxon>
        <taxon>Gemmata</taxon>
    </lineage>
</organism>